<accession>E4XYL6</accession>
<protein>
    <submittedName>
        <fullName evidence="2">Uncharacterized protein</fullName>
    </submittedName>
</protein>
<evidence type="ECO:0000313" key="2">
    <source>
        <dbReference type="EMBL" id="CBY14728.1"/>
    </source>
</evidence>
<reference evidence="2" key="1">
    <citation type="journal article" date="2010" name="Science">
        <title>Plasticity of animal genome architecture unmasked by rapid evolution of a pelagic tunicate.</title>
        <authorList>
            <person name="Denoeud F."/>
            <person name="Henriet S."/>
            <person name="Mungpakdee S."/>
            <person name="Aury J.M."/>
            <person name="Da Silva C."/>
            <person name="Brinkmann H."/>
            <person name="Mikhaleva J."/>
            <person name="Olsen L.C."/>
            <person name="Jubin C."/>
            <person name="Canestro C."/>
            <person name="Bouquet J.M."/>
            <person name="Danks G."/>
            <person name="Poulain J."/>
            <person name="Campsteijn C."/>
            <person name="Adamski M."/>
            <person name="Cross I."/>
            <person name="Yadetie F."/>
            <person name="Muffato M."/>
            <person name="Louis A."/>
            <person name="Butcher S."/>
            <person name="Tsagkogeorga G."/>
            <person name="Konrad A."/>
            <person name="Singh S."/>
            <person name="Jensen M.F."/>
            <person name="Cong E.H."/>
            <person name="Eikeseth-Otteraa H."/>
            <person name="Noel B."/>
            <person name="Anthouard V."/>
            <person name="Porcel B.M."/>
            <person name="Kachouri-Lafond R."/>
            <person name="Nishino A."/>
            <person name="Ugolini M."/>
            <person name="Chourrout P."/>
            <person name="Nishida H."/>
            <person name="Aasland R."/>
            <person name="Huzurbazar S."/>
            <person name="Westhof E."/>
            <person name="Delsuc F."/>
            <person name="Lehrach H."/>
            <person name="Reinhardt R."/>
            <person name="Weissenbach J."/>
            <person name="Roy S.W."/>
            <person name="Artiguenave F."/>
            <person name="Postlethwait J.H."/>
            <person name="Manak J.R."/>
            <person name="Thompson E.M."/>
            <person name="Jaillon O."/>
            <person name="Du Pasquier L."/>
            <person name="Boudinot P."/>
            <person name="Liberles D.A."/>
            <person name="Volff J.N."/>
            <person name="Philippe H."/>
            <person name="Lenhard B."/>
            <person name="Roest Crollius H."/>
            <person name="Wincker P."/>
            <person name="Chourrout D."/>
        </authorList>
    </citation>
    <scope>NUCLEOTIDE SEQUENCE [LARGE SCALE GENOMIC DNA]</scope>
</reference>
<organism evidence="2">
    <name type="scientific">Oikopleura dioica</name>
    <name type="common">Tunicate</name>
    <dbReference type="NCBI Taxonomy" id="34765"/>
    <lineage>
        <taxon>Eukaryota</taxon>
        <taxon>Metazoa</taxon>
        <taxon>Chordata</taxon>
        <taxon>Tunicata</taxon>
        <taxon>Appendicularia</taxon>
        <taxon>Copelata</taxon>
        <taxon>Oikopleuridae</taxon>
        <taxon>Oikopleura</taxon>
    </lineage>
</organism>
<dbReference type="InParanoid" id="E4XYL6"/>
<dbReference type="AlphaFoldDB" id="E4XYL6"/>
<dbReference type="OrthoDB" id="10654136at2759"/>
<dbReference type="EMBL" id="FN653338">
    <property type="protein sequence ID" value="CBY14728.1"/>
    <property type="molecule type" value="Genomic_DNA"/>
</dbReference>
<dbReference type="Proteomes" id="UP000001307">
    <property type="component" value="Unassembled WGS sequence"/>
</dbReference>
<name>E4XYL6_OIKDI</name>
<gene>
    <name evidence="2" type="ORF">GSOID_T00009799001</name>
</gene>
<evidence type="ECO:0000256" key="1">
    <source>
        <dbReference type="SAM" id="MobiDB-lite"/>
    </source>
</evidence>
<feature type="compositionally biased region" description="Acidic residues" evidence="1">
    <location>
        <begin position="11"/>
        <end position="49"/>
    </location>
</feature>
<proteinExistence type="predicted"/>
<feature type="region of interest" description="Disordered" evidence="1">
    <location>
        <begin position="1"/>
        <end position="55"/>
    </location>
</feature>
<evidence type="ECO:0000313" key="3">
    <source>
        <dbReference type="Proteomes" id="UP000001307"/>
    </source>
</evidence>
<feature type="region of interest" description="Disordered" evidence="1">
    <location>
        <begin position="308"/>
        <end position="335"/>
    </location>
</feature>
<keyword evidence="3" id="KW-1185">Reference proteome</keyword>
<sequence>MIKKGFKQYEQPEEIEIEDMEEEIVESEKEEEPNSEELTSEDEDDEEEDGRPLLRDISTNLNLLDYVDFHDWEDDSDEMENQKVYVDVADIEEVSKIANELSEMDRACGPRAELIHEFDGELVEEGQTLMYYLTNKSKTFKEMLAQIEESNSVEVEDIANASRNELCKKYPGLVITRSYEKSTSTPVELEKALKKTATKIANPLQANAEKLLKSATSMAKNELMKMGNSLLKKLSVELVKAVNKKLLPQAELEKLNYENILFPKEKFDASIKAYMYPDKTTQPHKYNPDLPGFWVTKKMNTTDDLRTHFVKPKPVEDKPDENSKESENDKLAKTV</sequence>